<dbReference type="Pfam" id="PF01025">
    <property type="entry name" value="GrpE"/>
    <property type="match status" value="1"/>
</dbReference>
<proteinExistence type="inferred from homology"/>
<protein>
    <submittedName>
        <fullName evidence="3">Protein GrpE</fullName>
    </submittedName>
</protein>
<dbReference type="InterPro" id="IPR013805">
    <property type="entry name" value="GrpE_CC"/>
</dbReference>
<keyword evidence="4" id="KW-1185">Reference proteome</keyword>
<sequence length="178" mass="20578">MENNFETEIKATYEAFDKEYEENEVQPYNAAFDYYRAGALMYKDKYDKLYNDYVRLHADIENMRKHFQKKESDMNTYKYESLFKGMTEIFDDAIRAAKAGDLSEGAIKIIQKLISLTNSNGLSEYLPKKGEEFNEDTMEAVAVYPAGNELSHKIVDCSISGYTYNGKIIRYPKVIVGQ</sequence>
<dbReference type="InterPro" id="IPR009012">
    <property type="entry name" value="GrpE_head"/>
</dbReference>
<evidence type="ECO:0000256" key="1">
    <source>
        <dbReference type="ARBA" id="ARBA00009054"/>
    </source>
</evidence>
<dbReference type="EMBL" id="OR769223">
    <property type="protein sequence ID" value="WQJ53500.1"/>
    <property type="molecule type" value="Genomic_DNA"/>
</dbReference>
<dbReference type="SUPFAM" id="SSF58014">
    <property type="entry name" value="Coiled-coil domain of nucleotide exchange factor GrpE"/>
    <property type="match status" value="1"/>
</dbReference>
<dbReference type="Gene3D" id="2.30.22.10">
    <property type="entry name" value="Head domain of nucleotide exchange factor GrpE"/>
    <property type="match status" value="1"/>
</dbReference>
<keyword evidence="2" id="KW-0143">Chaperone</keyword>
<dbReference type="Gene3D" id="3.90.20.20">
    <property type="match status" value="1"/>
</dbReference>
<organism evidence="3 4">
    <name type="scientific">phage Lak_Megaphage_Sonny</name>
    <dbReference type="NCBI Taxonomy" id="3109229"/>
    <lineage>
        <taxon>Viruses</taxon>
        <taxon>Duplodnaviria</taxon>
        <taxon>Heunggongvirae</taxon>
        <taxon>Uroviricota</taxon>
        <taxon>Caudoviricetes</taxon>
        <taxon>Caudoviricetes code 15 clade</taxon>
    </lineage>
</organism>
<name>A0ABZ0Z5N8_9CAUD</name>
<dbReference type="SUPFAM" id="SSF51064">
    <property type="entry name" value="Head domain of nucleotide exchange factor GrpE"/>
    <property type="match status" value="1"/>
</dbReference>
<dbReference type="PRINTS" id="PR00773">
    <property type="entry name" value="GRPEPROTEIN"/>
</dbReference>
<evidence type="ECO:0000256" key="2">
    <source>
        <dbReference type="ARBA" id="ARBA00023186"/>
    </source>
</evidence>
<dbReference type="HAMAP" id="MF_01151">
    <property type="entry name" value="GrpE"/>
    <property type="match status" value="1"/>
</dbReference>
<accession>A0ABZ0Z5N8</accession>
<evidence type="ECO:0000313" key="3">
    <source>
        <dbReference type="EMBL" id="WQJ53500.1"/>
    </source>
</evidence>
<evidence type="ECO:0000313" key="4">
    <source>
        <dbReference type="Proteomes" id="UP001358193"/>
    </source>
</evidence>
<dbReference type="Proteomes" id="UP001358193">
    <property type="component" value="Segment"/>
</dbReference>
<comment type="similarity">
    <text evidence="1">Belongs to the GrpE family.</text>
</comment>
<reference evidence="3 4" key="1">
    <citation type="submission" date="2023-11" db="EMBL/GenBank/DDBJ databases">
        <authorList>
            <person name="Cook R."/>
            <person name="Crisci M."/>
            <person name="Pye H."/>
            <person name="Adriaenssens E."/>
            <person name="Santini J."/>
        </authorList>
    </citation>
    <scope>NUCLEOTIDE SEQUENCE [LARGE SCALE GENOMIC DNA]</scope>
    <source>
        <strain evidence="3">Lak_Megaphage_Sonny</strain>
    </source>
</reference>
<dbReference type="InterPro" id="IPR000740">
    <property type="entry name" value="GrpE"/>
</dbReference>